<dbReference type="EMBL" id="JAYMGO010000012">
    <property type="protein sequence ID" value="KAL1264752.1"/>
    <property type="molecule type" value="Genomic_DNA"/>
</dbReference>
<comment type="caution">
    <text evidence="1">The sequence shown here is derived from an EMBL/GenBank/DDBJ whole genome shotgun (WGS) entry which is preliminary data.</text>
</comment>
<dbReference type="Proteomes" id="UP001558613">
    <property type="component" value="Unassembled WGS sequence"/>
</dbReference>
<keyword evidence="2" id="KW-1185">Reference proteome</keyword>
<organism evidence="1 2">
    <name type="scientific">Cirrhinus molitorella</name>
    <name type="common">mud carp</name>
    <dbReference type="NCBI Taxonomy" id="172907"/>
    <lineage>
        <taxon>Eukaryota</taxon>
        <taxon>Metazoa</taxon>
        <taxon>Chordata</taxon>
        <taxon>Craniata</taxon>
        <taxon>Vertebrata</taxon>
        <taxon>Euteleostomi</taxon>
        <taxon>Actinopterygii</taxon>
        <taxon>Neopterygii</taxon>
        <taxon>Teleostei</taxon>
        <taxon>Ostariophysi</taxon>
        <taxon>Cypriniformes</taxon>
        <taxon>Cyprinidae</taxon>
        <taxon>Labeoninae</taxon>
        <taxon>Labeonini</taxon>
        <taxon>Cirrhinus</taxon>
    </lineage>
</organism>
<sequence length="83" mass="9001">MFLAQLELQKASVEGPSLTDGESLHVSYTNRTRIILYQQSHAVPVGRLHIPSRARLIGIKDGHAASPCSSGLKSITGLDVLRH</sequence>
<evidence type="ECO:0000313" key="2">
    <source>
        <dbReference type="Proteomes" id="UP001558613"/>
    </source>
</evidence>
<reference evidence="1 2" key="1">
    <citation type="submission" date="2023-09" db="EMBL/GenBank/DDBJ databases">
        <authorList>
            <person name="Wang M."/>
        </authorList>
    </citation>
    <scope>NUCLEOTIDE SEQUENCE [LARGE SCALE GENOMIC DNA]</scope>
    <source>
        <strain evidence="1">GT-2023</strain>
        <tissue evidence="1">Liver</tissue>
    </source>
</reference>
<name>A0ABR3MI66_9TELE</name>
<protein>
    <submittedName>
        <fullName evidence="1">Uncharacterized protein</fullName>
    </submittedName>
</protein>
<gene>
    <name evidence="1" type="ORF">QQF64_005107</name>
</gene>
<accession>A0ABR3MI66</accession>
<evidence type="ECO:0000313" key="1">
    <source>
        <dbReference type="EMBL" id="KAL1264752.1"/>
    </source>
</evidence>
<proteinExistence type="predicted"/>